<proteinExistence type="predicted"/>
<reference evidence="2 3" key="1">
    <citation type="submission" date="2019-07" db="EMBL/GenBank/DDBJ databases">
        <title>Draft genome assembly of a fouling barnacle, Amphibalanus amphitrite (Darwin, 1854): The first reference genome for Thecostraca.</title>
        <authorList>
            <person name="Kim W."/>
        </authorList>
    </citation>
    <scope>NUCLEOTIDE SEQUENCE [LARGE SCALE GENOMIC DNA]</scope>
    <source>
        <strain evidence="2">SNU_AA5</strain>
        <tissue evidence="2">Soma without cirri and trophi</tissue>
    </source>
</reference>
<sequence length="238" mass="25822">MRHVFILPDDDSVTNLSKNELVQRGAATMSARRSSERRHVDFRFRTEPEVASWRPGGGRPETVPLLTFSPSPNVDPEHSGGGSTGPSSPASLSASSSPQGTPYRPCSSPQGMYTAADLLRGCTDLQFADSANGSPSPDELTLELARAKLRNDPSLLAAANKVVQDVLRKAREEARRRVKQEEDAAQMPFVGAESDRSGSLPCGAAAASSQRRRTAWERRLRAIVCTFFSCFGIRRGSF</sequence>
<feature type="compositionally biased region" description="Low complexity" evidence="1">
    <location>
        <begin position="85"/>
        <end position="102"/>
    </location>
</feature>
<organism evidence="2 3">
    <name type="scientific">Amphibalanus amphitrite</name>
    <name type="common">Striped barnacle</name>
    <name type="synonym">Balanus amphitrite</name>
    <dbReference type="NCBI Taxonomy" id="1232801"/>
    <lineage>
        <taxon>Eukaryota</taxon>
        <taxon>Metazoa</taxon>
        <taxon>Ecdysozoa</taxon>
        <taxon>Arthropoda</taxon>
        <taxon>Crustacea</taxon>
        <taxon>Multicrustacea</taxon>
        <taxon>Cirripedia</taxon>
        <taxon>Thoracica</taxon>
        <taxon>Thoracicalcarea</taxon>
        <taxon>Balanomorpha</taxon>
        <taxon>Balanoidea</taxon>
        <taxon>Balanidae</taxon>
        <taxon>Amphibalaninae</taxon>
        <taxon>Amphibalanus</taxon>
    </lineage>
</organism>
<dbReference type="Proteomes" id="UP000440578">
    <property type="component" value="Unassembled WGS sequence"/>
</dbReference>
<feature type="region of interest" description="Disordered" evidence="1">
    <location>
        <begin position="49"/>
        <end position="109"/>
    </location>
</feature>
<keyword evidence="3" id="KW-1185">Reference proteome</keyword>
<name>A0A6A4XCC4_AMPAM</name>
<comment type="caution">
    <text evidence="2">The sequence shown here is derived from an EMBL/GenBank/DDBJ whole genome shotgun (WGS) entry which is preliminary data.</text>
</comment>
<protein>
    <submittedName>
        <fullName evidence="2">Uncharacterized protein</fullName>
    </submittedName>
</protein>
<evidence type="ECO:0000313" key="3">
    <source>
        <dbReference type="Proteomes" id="UP000440578"/>
    </source>
</evidence>
<dbReference type="EMBL" id="VIIS01000074">
    <property type="protein sequence ID" value="KAF0313654.1"/>
    <property type="molecule type" value="Genomic_DNA"/>
</dbReference>
<gene>
    <name evidence="2" type="ORF">FJT64_015791</name>
</gene>
<evidence type="ECO:0000256" key="1">
    <source>
        <dbReference type="SAM" id="MobiDB-lite"/>
    </source>
</evidence>
<dbReference type="AlphaFoldDB" id="A0A6A4XCC4"/>
<evidence type="ECO:0000313" key="2">
    <source>
        <dbReference type="EMBL" id="KAF0313654.1"/>
    </source>
</evidence>
<accession>A0A6A4XCC4</accession>